<gene>
    <name evidence="2" type="ORF">H9727_05255</name>
</gene>
<keyword evidence="1" id="KW-0812">Transmembrane</keyword>
<protein>
    <submittedName>
        <fullName evidence="2">Uncharacterized protein</fullName>
    </submittedName>
</protein>
<feature type="transmembrane region" description="Helical" evidence="1">
    <location>
        <begin position="12"/>
        <end position="37"/>
    </location>
</feature>
<proteinExistence type="predicted"/>
<keyword evidence="1" id="KW-1133">Transmembrane helix</keyword>
<evidence type="ECO:0000313" key="3">
    <source>
        <dbReference type="Proteomes" id="UP000824132"/>
    </source>
</evidence>
<keyword evidence="1" id="KW-0472">Membrane</keyword>
<sequence length="198" mass="22257">MSDKNRVRGKPKVTTVISIIILFASIVALALLLGVWMSTDGMTITRRVYYEGTELGGGAGELRLHSGENYFEIVSIDSVIGVPEYEVTITPNGKQSFYYTVDENPYSFARMGDVTEYFKTRKESNGFYIELPASYTAKNYFESVYPGRELSVPYEEMAEDAEYFVLTVSFDDGYKVSCAFGVQDFLRMILLDSSGIVF</sequence>
<dbReference type="Proteomes" id="UP000824132">
    <property type="component" value="Unassembled WGS sequence"/>
</dbReference>
<dbReference type="AlphaFoldDB" id="A0A9D2ICW1"/>
<dbReference type="EMBL" id="DXCL01000026">
    <property type="protein sequence ID" value="HIZ03675.1"/>
    <property type="molecule type" value="Genomic_DNA"/>
</dbReference>
<accession>A0A9D2ICW1</accession>
<reference evidence="2" key="2">
    <citation type="submission" date="2021-04" db="EMBL/GenBank/DDBJ databases">
        <authorList>
            <person name="Gilroy R."/>
        </authorList>
    </citation>
    <scope>NUCLEOTIDE SEQUENCE</scope>
    <source>
        <strain evidence="2">CHK187-5294</strain>
    </source>
</reference>
<evidence type="ECO:0000313" key="2">
    <source>
        <dbReference type="EMBL" id="HIZ03675.1"/>
    </source>
</evidence>
<organism evidence="2 3">
    <name type="scientific">Candidatus Borkfalkia avistercoris</name>
    <dbReference type="NCBI Taxonomy" id="2838504"/>
    <lineage>
        <taxon>Bacteria</taxon>
        <taxon>Bacillati</taxon>
        <taxon>Bacillota</taxon>
        <taxon>Clostridia</taxon>
        <taxon>Christensenellales</taxon>
        <taxon>Christensenellaceae</taxon>
        <taxon>Candidatus Borkfalkia</taxon>
    </lineage>
</organism>
<evidence type="ECO:0000256" key="1">
    <source>
        <dbReference type="SAM" id="Phobius"/>
    </source>
</evidence>
<comment type="caution">
    <text evidence="2">The sequence shown here is derived from an EMBL/GenBank/DDBJ whole genome shotgun (WGS) entry which is preliminary data.</text>
</comment>
<name>A0A9D2ICW1_9FIRM</name>
<reference evidence="2" key="1">
    <citation type="journal article" date="2021" name="PeerJ">
        <title>Extensive microbial diversity within the chicken gut microbiome revealed by metagenomics and culture.</title>
        <authorList>
            <person name="Gilroy R."/>
            <person name="Ravi A."/>
            <person name="Getino M."/>
            <person name="Pursley I."/>
            <person name="Horton D.L."/>
            <person name="Alikhan N.F."/>
            <person name="Baker D."/>
            <person name="Gharbi K."/>
            <person name="Hall N."/>
            <person name="Watson M."/>
            <person name="Adriaenssens E.M."/>
            <person name="Foster-Nyarko E."/>
            <person name="Jarju S."/>
            <person name="Secka A."/>
            <person name="Antonio M."/>
            <person name="Oren A."/>
            <person name="Chaudhuri R.R."/>
            <person name="La Ragione R."/>
            <person name="Hildebrand F."/>
            <person name="Pallen M.J."/>
        </authorList>
    </citation>
    <scope>NUCLEOTIDE SEQUENCE</scope>
    <source>
        <strain evidence="2">CHK187-5294</strain>
    </source>
</reference>